<reference evidence="2 3" key="2">
    <citation type="submission" date="2018-11" db="EMBL/GenBank/DDBJ databases">
        <authorList>
            <consortium name="Pathogen Informatics"/>
        </authorList>
    </citation>
    <scope>NUCLEOTIDE SEQUENCE [LARGE SCALE GENOMIC DNA]</scope>
</reference>
<reference evidence="4" key="1">
    <citation type="submission" date="2016-06" db="UniProtKB">
        <authorList>
            <consortium name="WormBaseParasite"/>
        </authorList>
    </citation>
    <scope>IDENTIFICATION</scope>
</reference>
<evidence type="ECO:0000313" key="2">
    <source>
        <dbReference type="EMBL" id="VDK58440.1"/>
    </source>
</evidence>
<dbReference type="EMBL" id="UYRT01019400">
    <property type="protein sequence ID" value="VDK58440.1"/>
    <property type="molecule type" value="Genomic_DNA"/>
</dbReference>
<dbReference type="AlphaFoldDB" id="A0A183DFH8"/>
<feature type="region of interest" description="Disordered" evidence="1">
    <location>
        <begin position="77"/>
        <end position="97"/>
    </location>
</feature>
<evidence type="ECO:0000313" key="3">
    <source>
        <dbReference type="Proteomes" id="UP000271098"/>
    </source>
</evidence>
<evidence type="ECO:0000313" key="4">
    <source>
        <dbReference type="WBParaSite" id="GPUH_0000747801-mRNA-1"/>
    </source>
</evidence>
<evidence type="ECO:0000256" key="1">
    <source>
        <dbReference type="SAM" id="MobiDB-lite"/>
    </source>
</evidence>
<name>A0A183DFH8_9BILA</name>
<accession>A0A183DFH8</accession>
<sequence>MRSRALTAPNRFSRAWKKSTTKNKIHQVNRHAQRTTSDALAEQDMTFKAQNLQKMKDVSTELHILLALLRSKYKVRKSSARRMNNSRNSTLNSKTKK</sequence>
<proteinExistence type="predicted"/>
<dbReference type="WBParaSite" id="GPUH_0000747801-mRNA-1">
    <property type="protein sequence ID" value="GPUH_0000747801-mRNA-1"/>
    <property type="gene ID" value="GPUH_0000747801"/>
</dbReference>
<protein>
    <submittedName>
        <fullName evidence="2 4">Uncharacterized protein</fullName>
    </submittedName>
</protein>
<keyword evidence="3" id="KW-1185">Reference proteome</keyword>
<feature type="region of interest" description="Disordered" evidence="1">
    <location>
        <begin position="1"/>
        <end position="37"/>
    </location>
</feature>
<gene>
    <name evidence="2" type="ORF">GPUH_LOCUS7466</name>
</gene>
<feature type="compositionally biased region" description="Basic residues" evidence="1">
    <location>
        <begin position="14"/>
        <end position="33"/>
    </location>
</feature>
<dbReference type="Proteomes" id="UP000271098">
    <property type="component" value="Unassembled WGS sequence"/>
</dbReference>
<organism evidence="4">
    <name type="scientific">Gongylonema pulchrum</name>
    <dbReference type="NCBI Taxonomy" id="637853"/>
    <lineage>
        <taxon>Eukaryota</taxon>
        <taxon>Metazoa</taxon>
        <taxon>Ecdysozoa</taxon>
        <taxon>Nematoda</taxon>
        <taxon>Chromadorea</taxon>
        <taxon>Rhabditida</taxon>
        <taxon>Spirurina</taxon>
        <taxon>Spiruromorpha</taxon>
        <taxon>Spiruroidea</taxon>
        <taxon>Gongylonematidae</taxon>
        <taxon>Gongylonema</taxon>
    </lineage>
</organism>